<accession>A0A4C1XSY0</accession>
<dbReference type="AlphaFoldDB" id="A0A4C1XSY0"/>
<comment type="caution">
    <text evidence="1">The sequence shown here is derived from an EMBL/GenBank/DDBJ whole genome shotgun (WGS) entry which is preliminary data.</text>
</comment>
<gene>
    <name evidence="1" type="ORF">EVAR_37136_1</name>
</gene>
<evidence type="ECO:0000313" key="2">
    <source>
        <dbReference type="Proteomes" id="UP000299102"/>
    </source>
</evidence>
<proteinExistence type="predicted"/>
<dbReference type="EMBL" id="BGZK01000924">
    <property type="protein sequence ID" value="GBP65287.1"/>
    <property type="molecule type" value="Genomic_DNA"/>
</dbReference>
<reference evidence="1 2" key="1">
    <citation type="journal article" date="2019" name="Commun. Biol.">
        <title>The bagworm genome reveals a unique fibroin gene that provides high tensile strength.</title>
        <authorList>
            <person name="Kono N."/>
            <person name="Nakamura H."/>
            <person name="Ohtoshi R."/>
            <person name="Tomita M."/>
            <person name="Numata K."/>
            <person name="Arakawa K."/>
        </authorList>
    </citation>
    <scope>NUCLEOTIDE SEQUENCE [LARGE SCALE GENOMIC DNA]</scope>
</reference>
<organism evidence="1 2">
    <name type="scientific">Eumeta variegata</name>
    <name type="common">Bagworm moth</name>
    <name type="synonym">Eumeta japonica</name>
    <dbReference type="NCBI Taxonomy" id="151549"/>
    <lineage>
        <taxon>Eukaryota</taxon>
        <taxon>Metazoa</taxon>
        <taxon>Ecdysozoa</taxon>
        <taxon>Arthropoda</taxon>
        <taxon>Hexapoda</taxon>
        <taxon>Insecta</taxon>
        <taxon>Pterygota</taxon>
        <taxon>Neoptera</taxon>
        <taxon>Endopterygota</taxon>
        <taxon>Lepidoptera</taxon>
        <taxon>Glossata</taxon>
        <taxon>Ditrysia</taxon>
        <taxon>Tineoidea</taxon>
        <taxon>Psychidae</taxon>
        <taxon>Oiketicinae</taxon>
        <taxon>Eumeta</taxon>
    </lineage>
</organism>
<name>A0A4C1XSY0_EUMVA</name>
<evidence type="ECO:0000313" key="1">
    <source>
        <dbReference type="EMBL" id="GBP65287.1"/>
    </source>
</evidence>
<keyword evidence="2" id="KW-1185">Reference proteome</keyword>
<dbReference type="Proteomes" id="UP000299102">
    <property type="component" value="Unassembled WGS sequence"/>
</dbReference>
<protein>
    <submittedName>
        <fullName evidence="1">Uncharacterized protein</fullName>
    </submittedName>
</protein>
<dbReference type="OrthoDB" id="6626714at2759"/>
<sequence length="201" mass="22572">MIEVEEEEGTIVRNRDLMAIASTSMTNILECTEDSDEEQILNSELSLPKVPCSEKALKRDGKNLVTPKLVAALDRCQLSIRDSVYILHAFVEALDIVTVYWDGKLLPGLDVRSSKEERLPIIATFDDREQLLAVPKLESSSGKHRTKTVSNALFDWNLHEKLQIMCCDTTASKTGRFNGACAILEQSLQKELLLFACRHHV</sequence>